<evidence type="ECO:0000256" key="1">
    <source>
        <dbReference type="ARBA" id="ARBA00022722"/>
    </source>
</evidence>
<comment type="similarity">
    <text evidence="5">Belongs to the RNase Y family.</text>
</comment>
<dbReference type="Pfam" id="PF12072">
    <property type="entry name" value="RNase_Y_N"/>
    <property type="match status" value="1"/>
</dbReference>
<reference evidence="9 10" key="1">
    <citation type="journal article" date="2015" name="Nature">
        <title>rRNA introns, odd ribosomes, and small enigmatic genomes across a large radiation of phyla.</title>
        <authorList>
            <person name="Brown C.T."/>
            <person name="Hug L.A."/>
            <person name="Thomas B.C."/>
            <person name="Sharon I."/>
            <person name="Castelle C.J."/>
            <person name="Singh A."/>
            <person name="Wilkins M.J."/>
            <person name="Williams K.H."/>
            <person name="Banfield J.F."/>
        </authorList>
    </citation>
    <scope>NUCLEOTIDE SEQUENCE [LARGE SCALE GENOMIC DNA]</scope>
</reference>
<dbReference type="EC" id="3.1.-.-" evidence="5 6"/>
<dbReference type="HAMAP" id="MF_00335">
    <property type="entry name" value="RNase_Y"/>
    <property type="match status" value="1"/>
</dbReference>
<dbReference type="Proteomes" id="UP000034591">
    <property type="component" value="Unassembled WGS sequence"/>
</dbReference>
<feature type="coiled-coil region" evidence="7">
    <location>
        <begin position="12"/>
        <end position="91"/>
    </location>
</feature>
<evidence type="ECO:0000256" key="6">
    <source>
        <dbReference type="NCBIfam" id="TIGR03319"/>
    </source>
</evidence>
<comment type="caution">
    <text evidence="9">The sequence shown here is derived from an EMBL/GenBank/DDBJ whole genome shotgun (WGS) entry which is preliminary data.</text>
</comment>
<dbReference type="GO" id="GO:0016787">
    <property type="term" value="F:hydrolase activity"/>
    <property type="evidence" value="ECO:0007669"/>
    <property type="project" value="UniProtKB-KW"/>
</dbReference>
<organism evidence="9 10">
    <name type="scientific">Candidatus Woesebacteria bacterium GW2011_GWA1_37_7</name>
    <dbReference type="NCBI Taxonomy" id="1618545"/>
    <lineage>
        <taxon>Bacteria</taxon>
        <taxon>Candidatus Woeseibacteriota</taxon>
    </lineage>
</organism>
<proteinExistence type="inferred from homology"/>
<dbReference type="NCBIfam" id="TIGR00277">
    <property type="entry name" value="HDIG"/>
    <property type="match status" value="1"/>
</dbReference>
<dbReference type="GO" id="GO:0006402">
    <property type="term" value="P:mRNA catabolic process"/>
    <property type="evidence" value="ECO:0007669"/>
    <property type="project" value="UniProtKB-UniRule"/>
</dbReference>
<dbReference type="InterPro" id="IPR017705">
    <property type="entry name" value="Ribonuclease_Y"/>
</dbReference>
<dbReference type="InterPro" id="IPR004088">
    <property type="entry name" value="KH_dom_type_1"/>
</dbReference>
<evidence type="ECO:0000259" key="8">
    <source>
        <dbReference type="PROSITE" id="PS51831"/>
    </source>
</evidence>
<keyword evidence="7" id="KW-0175">Coiled coil</keyword>
<name>A0A0G0HH98_9BACT</name>
<dbReference type="SUPFAM" id="SSF54791">
    <property type="entry name" value="Eukaryotic type KH-domain (KH-domain type I)"/>
    <property type="match status" value="1"/>
</dbReference>
<dbReference type="InterPro" id="IPR036612">
    <property type="entry name" value="KH_dom_type_1_sf"/>
</dbReference>
<dbReference type="PROSITE" id="PS51831">
    <property type="entry name" value="HD"/>
    <property type="match status" value="1"/>
</dbReference>
<keyword evidence="1 5" id="KW-0540">Nuclease</keyword>
<dbReference type="GO" id="GO:0005886">
    <property type="term" value="C:plasma membrane"/>
    <property type="evidence" value="ECO:0007669"/>
    <property type="project" value="UniProtKB-UniRule"/>
</dbReference>
<dbReference type="SMART" id="SM00471">
    <property type="entry name" value="HDc"/>
    <property type="match status" value="1"/>
</dbReference>
<dbReference type="InterPro" id="IPR006674">
    <property type="entry name" value="HD_domain"/>
</dbReference>
<evidence type="ECO:0000256" key="5">
    <source>
        <dbReference type="HAMAP-Rule" id="MF_00335"/>
    </source>
</evidence>
<sequence length="423" mass="47648">MADTDNINKFGTNELKVLVEDLRKQREDLEKKETKLKDLEQDLKSKLTGVSKMTSEEAKKLLLSEVERDLKEEVAKRIRSTEEKIKQEANERAKEILLDAMKHGATSYTAEYTVSSVEAPSEEVKGRIIGAGGRNIRTFEKETGVELEIDETNEIRLSSFDSVRREIAKRALQILIKDTRIQPSRIEEVVKQVNLQMDDLLLEEGKRIAEECGIYNLPTDILKLIGRYKFRTSYGQNLAIHTIEETKIGVAIAQDIGANVDTVRMGCLLHDIGKVVTDEEGTHVDAGVAVLKKYGFPKEVVATVSEHHEDKPFSSSESVIVWIADAISGSRPGARYEPHEDYIKRMDKIEEIAKSFEGVDNAFAFQAGRDVRIIVKPDEVDDERLTILAHEIAKRLEKEAEYAGQIKVTAIREIRAIETTAAK</sequence>
<dbReference type="Gene3D" id="1.10.3210.10">
    <property type="entry name" value="Hypothetical protein af1432"/>
    <property type="match status" value="1"/>
</dbReference>
<dbReference type="AlphaFoldDB" id="A0A0G0HH98"/>
<dbReference type="InterPro" id="IPR004087">
    <property type="entry name" value="KH_dom"/>
</dbReference>
<dbReference type="GO" id="GO:0004521">
    <property type="term" value="F:RNA endonuclease activity"/>
    <property type="evidence" value="ECO:0007669"/>
    <property type="project" value="UniProtKB-UniRule"/>
</dbReference>
<evidence type="ECO:0000256" key="3">
    <source>
        <dbReference type="ARBA" id="ARBA00022801"/>
    </source>
</evidence>
<dbReference type="NCBIfam" id="TIGR03319">
    <property type="entry name" value="RNase_Y"/>
    <property type="match status" value="1"/>
</dbReference>
<dbReference type="EMBL" id="LBTI01000006">
    <property type="protein sequence ID" value="KKQ37915.1"/>
    <property type="molecule type" value="Genomic_DNA"/>
</dbReference>
<dbReference type="SUPFAM" id="SSF109604">
    <property type="entry name" value="HD-domain/PDEase-like"/>
    <property type="match status" value="1"/>
</dbReference>
<dbReference type="PANTHER" id="PTHR12826">
    <property type="entry name" value="RIBONUCLEASE Y"/>
    <property type="match status" value="1"/>
</dbReference>
<comment type="function">
    <text evidence="5">Endoribonuclease that initiates mRNA decay.</text>
</comment>
<evidence type="ECO:0000256" key="7">
    <source>
        <dbReference type="SAM" id="Coils"/>
    </source>
</evidence>
<accession>A0A0G0HH98</accession>
<dbReference type="STRING" id="1618545.US53_C0006G0009"/>
<dbReference type="Pfam" id="PF00013">
    <property type="entry name" value="KH_1"/>
    <property type="match status" value="1"/>
</dbReference>
<evidence type="ECO:0000313" key="10">
    <source>
        <dbReference type="Proteomes" id="UP000034591"/>
    </source>
</evidence>
<dbReference type="InterPro" id="IPR022711">
    <property type="entry name" value="RNase_Y_N"/>
</dbReference>
<dbReference type="PATRIC" id="fig|1618545.3.peg.85"/>
<keyword evidence="2 5" id="KW-0255">Endonuclease</keyword>
<dbReference type="CDD" id="cd22431">
    <property type="entry name" value="KH-I_RNaseY"/>
    <property type="match status" value="1"/>
</dbReference>
<dbReference type="PANTHER" id="PTHR12826:SF15">
    <property type="entry name" value="RIBONUCLEASE Y"/>
    <property type="match status" value="1"/>
</dbReference>
<evidence type="ECO:0000256" key="4">
    <source>
        <dbReference type="ARBA" id="ARBA00022884"/>
    </source>
</evidence>
<gene>
    <name evidence="5" type="primary">rny</name>
    <name evidence="9" type="ORF">US53_C0006G0009</name>
</gene>
<feature type="domain" description="HD" evidence="8">
    <location>
        <begin position="238"/>
        <end position="330"/>
    </location>
</feature>
<dbReference type="SMART" id="SM00322">
    <property type="entry name" value="KH"/>
    <property type="match status" value="1"/>
</dbReference>
<dbReference type="InterPro" id="IPR006675">
    <property type="entry name" value="HDIG_dom"/>
</dbReference>
<evidence type="ECO:0000313" key="9">
    <source>
        <dbReference type="EMBL" id="KKQ37915.1"/>
    </source>
</evidence>
<keyword evidence="4 5" id="KW-0694">RNA-binding</keyword>
<protein>
    <recommendedName>
        <fullName evidence="5 6">Ribonuclease Y</fullName>
        <shortName evidence="5">RNase Y</shortName>
        <ecNumber evidence="5 6">3.1.-.-</ecNumber>
    </recommendedName>
</protein>
<dbReference type="PROSITE" id="PS50084">
    <property type="entry name" value="KH_TYPE_1"/>
    <property type="match status" value="1"/>
</dbReference>
<evidence type="ECO:0000256" key="2">
    <source>
        <dbReference type="ARBA" id="ARBA00022759"/>
    </source>
</evidence>
<dbReference type="GO" id="GO:0003723">
    <property type="term" value="F:RNA binding"/>
    <property type="evidence" value="ECO:0007669"/>
    <property type="project" value="UniProtKB-UniRule"/>
</dbReference>
<keyword evidence="3 5" id="KW-0378">Hydrolase</keyword>
<dbReference type="Pfam" id="PF01966">
    <property type="entry name" value="HD"/>
    <property type="match status" value="1"/>
</dbReference>
<dbReference type="InterPro" id="IPR003607">
    <property type="entry name" value="HD/PDEase_dom"/>
</dbReference>